<reference evidence="1 2" key="1">
    <citation type="submission" date="2016-10" db="EMBL/GenBank/DDBJ databases">
        <title>Comparative genomics of Bacillus thuringiensis reveals a path to pathogens against multiple invertebrate hosts.</title>
        <authorList>
            <person name="Zheng J."/>
            <person name="Gao Q."/>
            <person name="Liu H."/>
            <person name="Peng D."/>
            <person name="Ruan L."/>
            <person name="Sun M."/>
        </authorList>
    </citation>
    <scope>NUCLEOTIDE SEQUENCE [LARGE SCALE GENOMIC DNA]</scope>
    <source>
        <strain evidence="1">BGSC 4BW1</strain>
    </source>
</reference>
<keyword evidence="1" id="KW-0396">Initiation factor</keyword>
<evidence type="ECO:0000313" key="1">
    <source>
        <dbReference type="EMBL" id="OUB40591.1"/>
    </source>
</evidence>
<dbReference type="AlphaFoldDB" id="A0A9X6LAF0"/>
<evidence type="ECO:0000313" key="2">
    <source>
        <dbReference type="Proteomes" id="UP000195120"/>
    </source>
</evidence>
<dbReference type="EMBL" id="MOOP01000160">
    <property type="protein sequence ID" value="OUB40591.1"/>
    <property type="molecule type" value="Genomic_DNA"/>
</dbReference>
<dbReference type="Proteomes" id="UP000195120">
    <property type="component" value="Unassembled WGS sequence"/>
</dbReference>
<organism evidence="1 2">
    <name type="scientific">Bacillus thuringiensis serovar iberica</name>
    <dbReference type="NCBI Taxonomy" id="180866"/>
    <lineage>
        <taxon>Bacteria</taxon>
        <taxon>Bacillati</taxon>
        <taxon>Bacillota</taxon>
        <taxon>Bacilli</taxon>
        <taxon>Bacillales</taxon>
        <taxon>Bacillaceae</taxon>
        <taxon>Bacillus</taxon>
        <taxon>Bacillus cereus group</taxon>
    </lineage>
</organism>
<accession>A0A9X6LAF0</accession>
<dbReference type="GO" id="GO:0003743">
    <property type="term" value="F:translation initiation factor activity"/>
    <property type="evidence" value="ECO:0007669"/>
    <property type="project" value="UniProtKB-KW"/>
</dbReference>
<protein>
    <submittedName>
        <fullName evidence="1">Replication initiation factor</fullName>
    </submittedName>
</protein>
<comment type="caution">
    <text evidence="1">The sequence shown here is derived from an EMBL/GenBank/DDBJ whole genome shotgun (WGS) entry which is preliminary data.</text>
</comment>
<gene>
    <name evidence="1" type="ORF">BK741_30375</name>
</gene>
<name>A0A9X6LAF0_BACTU</name>
<dbReference type="RefSeq" id="WP_086402133.1">
    <property type="nucleotide sequence ID" value="NZ_MOOP01000160.1"/>
</dbReference>
<keyword evidence="1" id="KW-0648">Protein biosynthesis</keyword>
<sequence length="358" mass="42115">MIIKGIDTVEFGVEVFDYFQSFKSTLDMLALLKSKAQEESKEYEVEINGISLKVHRNGIPFYSYKVSCNDFLMYFMDKQVKNTSPIKVRFLASYLWSIGFEKAVKEFLNWLSGFGISITDTKLSRIDVCVDSDETPFTRYDLEKVVTRARGKVNHFVNDEYYNGSEFSGFTIGRGDPLLARIYNKTLEVKKSQKLWFYDLWKEYLWDEIKSVWRVEFQIRRKCLKEFGVSSIEDFILKENNIWSYLTMEWLTLKVSLSDKNKTRWPLDPRWTVVQKADLTQNFSPIIRKKVKIGNTEQLLDQIAGLLISVGALNNHDSLEVTTRIAKRWTESKLDKKNTTFDQEKIQRNRRFLSTHSY</sequence>
<proteinExistence type="predicted"/>